<gene>
    <name evidence="2" type="ORF">Tci_905715</name>
</gene>
<organism evidence="2">
    <name type="scientific">Tanacetum cinerariifolium</name>
    <name type="common">Dalmatian daisy</name>
    <name type="synonym">Chrysanthemum cinerariifolium</name>
    <dbReference type="NCBI Taxonomy" id="118510"/>
    <lineage>
        <taxon>Eukaryota</taxon>
        <taxon>Viridiplantae</taxon>
        <taxon>Streptophyta</taxon>
        <taxon>Embryophyta</taxon>
        <taxon>Tracheophyta</taxon>
        <taxon>Spermatophyta</taxon>
        <taxon>Magnoliopsida</taxon>
        <taxon>eudicotyledons</taxon>
        <taxon>Gunneridae</taxon>
        <taxon>Pentapetalae</taxon>
        <taxon>asterids</taxon>
        <taxon>campanulids</taxon>
        <taxon>Asterales</taxon>
        <taxon>Asteraceae</taxon>
        <taxon>Asteroideae</taxon>
        <taxon>Anthemideae</taxon>
        <taxon>Anthemidinae</taxon>
        <taxon>Tanacetum</taxon>
    </lineage>
</organism>
<evidence type="ECO:0000313" key="2">
    <source>
        <dbReference type="EMBL" id="GFD33746.1"/>
    </source>
</evidence>
<protein>
    <submittedName>
        <fullName evidence="2">Uncharacterized protein</fullName>
    </submittedName>
</protein>
<sequence>ALEQALVQVNTSQSEEELEEEDKKAMSAKLVGSSSA</sequence>
<dbReference type="AlphaFoldDB" id="A0A699VK62"/>
<feature type="non-terminal residue" evidence="2">
    <location>
        <position position="1"/>
    </location>
</feature>
<accession>A0A699VK62</accession>
<name>A0A699VK62_TANCI</name>
<evidence type="ECO:0000256" key="1">
    <source>
        <dbReference type="SAM" id="MobiDB-lite"/>
    </source>
</evidence>
<feature type="region of interest" description="Disordered" evidence="1">
    <location>
        <begin position="1"/>
        <end position="36"/>
    </location>
</feature>
<reference evidence="2" key="1">
    <citation type="journal article" date="2019" name="Sci. Rep.">
        <title>Draft genome of Tanacetum cinerariifolium, the natural source of mosquito coil.</title>
        <authorList>
            <person name="Yamashiro T."/>
            <person name="Shiraishi A."/>
            <person name="Satake H."/>
            <person name="Nakayama K."/>
        </authorList>
    </citation>
    <scope>NUCLEOTIDE SEQUENCE</scope>
</reference>
<comment type="caution">
    <text evidence="2">The sequence shown here is derived from an EMBL/GenBank/DDBJ whole genome shotgun (WGS) entry which is preliminary data.</text>
</comment>
<dbReference type="EMBL" id="BKCJ011438855">
    <property type="protein sequence ID" value="GFD33746.1"/>
    <property type="molecule type" value="Genomic_DNA"/>
</dbReference>
<proteinExistence type="predicted"/>